<dbReference type="EMBL" id="CADCTK010000789">
    <property type="protein sequence ID" value="CAA9281130.1"/>
    <property type="molecule type" value="Genomic_DNA"/>
</dbReference>
<name>A0A6J4JKW8_9CHLR</name>
<organism evidence="2">
    <name type="scientific">uncultured Chloroflexia bacterium</name>
    <dbReference type="NCBI Taxonomy" id="1672391"/>
    <lineage>
        <taxon>Bacteria</taxon>
        <taxon>Bacillati</taxon>
        <taxon>Chloroflexota</taxon>
        <taxon>Chloroflexia</taxon>
        <taxon>environmental samples</taxon>
    </lineage>
</organism>
<feature type="region of interest" description="Disordered" evidence="1">
    <location>
        <begin position="29"/>
        <end position="51"/>
    </location>
</feature>
<protein>
    <submittedName>
        <fullName evidence="2">Cytochrome c oxidase polypeptide III</fullName>
        <ecNumber evidence="2">1.9.3.1</ecNumber>
    </submittedName>
</protein>
<evidence type="ECO:0000313" key="2">
    <source>
        <dbReference type="EMBL" id="CAA9281130.1"/>
    </source>
</evidence>
<keyword evidence="2" id="KW-0560">Oxidoreductase</keyword>
<accession>A0A6J4JKW8</accession>
<proteinExistence type="predicted"/>
<feature type="non-terminal residue" evidence="2">
    <location>
        <position position="1"/>
    </location>
</feature>
<reference evidence="2" key="1">
    <citation type="submission" date="2020-02" db="EMBL/GenBank/DDBJ databases">
        <authorList>
            <person name="Meier V. D."/>
        </authorList>
    </citation>
    <scope>NUCLEOTIDE SEQUENCE</scope>
    <source>
        <strain evidence="2">AVDCRST_MAG26</strain>
    </source>
</reference>
<gene>
    <name evidence="2" type="ORF">AVDCRST_MAG26-3385</name>
</gene>
<dbReference type="AlphaFoldDB" id="A0A6J4JKW8"/>
<dbReference type="GO" id="GO:0016491">
    <property type="term" value="F:oxidoreductase activity"/>
    <property type="evidence" value="ECO:0007669"/>
    <property type="project" value="UniProtKB-KW"/>
</dbReference>
<sequence length="184" mass="20362">DGKEPDGDAALPRLRGDVLLRVDPGICLLPRPQRRGTDRRDSAGPGDDGILHDFSARQQCHVLAGGAQHRTAAGAGYTSVVAGYRAPGRDLSYRPGMGISQPVPRERDDRPQPLRLDLLHADRLSWVSCFRRACRDRDSNGPIGDRPLQGAALRRRRDGWSVLAFRRRGVDHHLRADLRVAVLM</sequence>
<dbReference type="EC" id="1.9.3.1" evidence="2"/>
<evidence type="ECO:0000256" key="1">
    <source>
        <dbReference type="SAM" id="MobiDB-lite"/>
    </source>
</evidence>
<feature type="non-terminal residue" evidence="2">
    <location>
        <position position="184"/>
    </location>
</feature>